<feature type="domain" description="Major facilitator superfamily (MFS) profile" evidence="9">
    <location>
        <begin position="40"/>
        <end position="477"/>
    </location>
</feature>
<dbReference type="Proteomes" id="UP001187682">
    <property type="component" value="Unassembled WGS sequence"/>
</dbReference>
<evidence type="ECO:0000313" key="11">
    <source>
        <dbReference type="Proteomes" id="UP001187682"/>
    </source>
</evidence>
<dbReference type="PANTHER" id="PTHR48022:SF66">
    <property type="entry name" value="MFS HEXOSE TRANSPORTER"/>
    <property type="match status" value="1"/>
</dbReference>
<comment type="similarity">
    <text evidence="2 7">Belongs to the major facilitator superfamily. Sugar transporter (TC 2.A.1.1) family.</text>
</comment>
<dbReference type="InterPro" id="IPR036259">
    <property type="entry name" value="MFS_trans_sf"/>
</dbReference>
<dbReference type="PROSITE" id="PS00216">
    <property type="entry name" value="SUGAR_TRANSPORT_1"/>
    <property type="match status" value="1"/>
</dbReference>
<feature type="transmembrane region" description="Helical" evidence="8">
    <location>
        <begin position="392"/>
        <end position="411"/>
    </location>
</feature>
<feature type="transmembrane region" description="Helical" evidence="8">
    <location>
        <begin position="303"/>
        <end position="321"/>
    </location>
</feature>
<evidence type="ECO:0000256" key="1">
    <source>
        <dbReference type="ARBA" id="ARBA00004141"/>
    </source>
</evidence>
<dbReference type="GO" id="GO:0005351">
    <property type="term" value="F:carbohydrate:proton symporter activity"/>
    <property type="evidence" value="ECO:0007669"/>
    <property type="project" value="TreeGrafter"/>
</dbReference>
<keyword evidence="5 8" id="KW-1133">Transmembrane helix</keyword>
<feature type="transmembrane region" description="Helical" evidence="8">
    <location>
        <begin position="90"/>
        <end position="111"/>
    </location>
</feature>
<keyword evidence="4 8" id="KW-0812">Transmembrane</keyword>
<evidence type="ECO:0000313" key="10">
    <source>
        <dbReference type="EMBL" id="SPO01693.1"/>
    </source>
</evidence>
<dbReference type="PANTHER" id="PTHR48022">
    <property type="entry name" value="PLASTIDIC GLUCOSE TRANSPORTER 4"/>
    <property type="match status" value="1"/>
</dbReference>
<feature type="transmembrane region" description="Helical" evidence="8">
    <location>
        <begin position="341"/>
        <end position="362"/>
    </location>
</feature>
<feature type="transmembrane region" description="Helical" evidence="8">
    <location>
        <begin position="451"/>
        <end position="473"/>
    </location>
</feature>
<sequence>MVGLATETGGNAAQIARAEAPRFERVQWMKEPHLRHLYFMSIFLLIASATTGYDGMLMNAGQQITKFKDYYHEHGNVFWKDEKGEYQKDANLLGIMVNMFNIGSIISFFITPYVADRFGRKPTIMIGCCIMILGAFVSAFTNGYGMWLAGRFLLGFGNSPAQMCSPMLLTEICHPQHRGPLTAVYNCLWNLGSLLVSVIAWGSSQTQNDWSWRSITLIQALPSIAQLCGIWWIPESPRFLISKDKPEAALAVLAKHHGGGNVNNATVQFQYREIKETIIMEAQAKRSTRYLDFFRTKGNQWRLAIIISLGVISQYSGNAILSNYIDSIYENAAIKEENQKLALTAGKAIMDLIVSICAALTVDKVGRRPLFLFAITGMVLSFVWYAQLVFIWIFSIFYDIGFSGLLVAYALEILPFAMRAKGMMILNITIQAILALGNQTNLLAWDNLPHHWHLMLFYTLWDFVELVFVWFFYVETKGPTLEEIARIFDGDEAVAQIDLEQVEKEIHATESRRRLFRGLRYLASGEDAHKLGNRSETPVIFDPELRKAAETFDLPMASRFVYNILTIILLEEEGLSDDLAVGALCRSVTKTTLMLESESISRVANLAIEQDSLFEMLRVAFGIYGRKDGGDIGENRLPWLFPWPP</sequence>
<proteinExistence type="inferred from homology"/>
<evidence type="ECO:0000256" key="3">
    <source>
        <dbReference type="ARBA" id="ARBA00022448"/>
    </source>
</evidence>
<feature type="transmembrane region" description="Helical" evidence="8">
    <location>
        <begin position="183"/>
        <end position="204"/>
    </location>
</feature>
<feature type="transmembrane region" description="Helical" evidence="8">
    <location>
        <begin position="123"/>
        <end position="144"/>
    </location>
</feature>
<feature type="transmembrane region" description="Helical" evidence="8">
    <location>
        <begin position="37"/>
        <end position="58"/>
    </location>
</feature>
<dbReference type="InterPro" id="IPR003663">
    <property type="entry name" value="Sugar/inositol_transpt"/>
</dbReference>
<organism evidence="10 11">
    <name type="scientific">Cephalotrichum gorgonifer</name>
    <dbReference type="NCBI Taxonomy" id="2041049"/>
    <lineage>
        <taxon>Eukaryota</taxon>
        <taxon>Fungi</taxon>
        <taxon>Dikarya</taxon>
        <taxon>Ascomycota</taxon>
        <taxon>Pezizomycotina</taxon>
        <taxon>Sordariomycetes</taxon>
        <taxon>Hypocreomycetidae</taxon>
        <taxon>Microascales</taxon>
        <taxon>Microascaceae</taxon>
        <taxon>Cephalotrichum</taxon>
    </lineage>
</organism>
<feature type="transmembrane region" description="Helical" evidence="8">
    <location>
        <begin position="369"/>
        <end position="386"/>
    </location>
</feature>
<dbReference type="PROSITE" id="PS50850">
    <property type="entry name" value="MFS"/>
    <property type="match status" value="1"/>
</dbReference>
<evidence type="ECO:0000256" key="4">
    <source>
        <dbReference type="ARBA" id="ARBA00022692"/>
    </source>
</evidence>
<evidence type="ECO:0000256" key="8">
    <source>
        <dbReference type="SAM" id="Phobius"/>
    </source>
</evidence>
<comment type="subcellular location">
    <subcellularLocation>
        <location evidence="1">Membrane</location>
        <topology evidence="1">Multi-pass membrane protein</topology>
    </subcellularLocation>
</comment>
<evidence type="ECO:0000256" key="7">
    <source>
        <dbReference type="RuleBase" id="RU003346"/>
    </source>
</evidence>
<evidence type="ECO:0000259" key="9">
    <source>
        <dbReference type="PROSITE" id="PS50850"/>
    </source>
</evidence>
<accession>A0AAE8SUG9</accession>
<keyword evidence="3 7" id="KW-0813">Transport</keyword>
<dbReference type="SUPFAM" id="SSF103473">
    <property type="entry name" value="MFS general substrate transporter"/>
    <property type="match status" value="1"/>
</dbReference>
<dbReference type="GO" id="GO:0016020">
    <property type="term" value="C:membrane"/>
    <property type="evidence" value="ECO:0007669"/>
    <property type="project" value="UniProtKB-SubCell"/>
</dbReference>
<dbReference type="InterPro" id="IPR020846">
    <property type="entry name" value="MFS_dom"/>
</dbReference>
<evidence type="ECO:0000256" key="6">
    <source>
        <dbReference type="ARBA" id="ARBA00023136"/>
    </source>
</evidence>
<keyword evidence="11" id="KW-1185">Reference proteome</keyword>
<dbReference type="Pfam" id="PF00083">
    <property type="entry name" value="Sugar_tr"/>
    <property type="match status" value="1"/>
</dbReference>
<comment type="caution">
    <text evidence="10">The sequence shown here is derived from an EMBL/GenBank/DDBJ whole genome shotgun (WGS) entry which is preliminary data.</text>
</comment>
<dbReference type="InterPro" id="IPR005828">
    <property type="entry name" value="MFS_sugar_transport-like"/>
</dbReference>
<dbReference type="EMBL" id="ONZQ02000005">
    <property type="protein sequence ID" value="SPO01693.1"/>
    <property type="molecule type" value="Genomic_DNA"/>
</dbReference>
<reference evidence="10" key="1">
    <citation type="submission" date="2018-03" db="EMBL/GenBank/DDBJ databases">
        <authorList>
            <person name="Guldener U."/>
        </authorList>
    </citation>
    <scope>NUCLEOTIDE SEQUENCE</scope>
</reference>
<name>A0AAE8SUG9_9PEZI</name>
<dbReference type="InterPro" id="IPR005829">
    <property type="entry name" value="Sugar_transporter_CS"/>
</dbReference>
<dbReference type="AlphaFoldDB" id="A0AAE8SUG9"/>
<dbReference type="NCBIfam" id="TIGR00879">
    <property type="entry name" value="SP"/>
    <property type="match status" value="1"/>
</dbReference>
<protein>
    <submittedName>
        <fullName evidence="10">Related to hexose transporter protein</fullName>
    </submittedName>
</protein>
<dbReference type="Gene3D" id="1.20.1250.20">
    <property type="entry name" value="MFS general substrate transporter like domains"/>
    <property type="match status" value="1"/>
</dbReference>
<evidence type="ECO:0000256" key="2">
    <source>
        <dbReference type="ARBA" id="ARBA00010992"/>
    </source>
</evidence>
<dbReference type="FunFam" id="1.20.1250.20:FF:000117">
    <property type="entry name" value="MFS hexose transporter"/>
    <property type="match status" value="1"/>
</dbReference>
<evidence type="ECO:0000256" key="5">
    <source>
        <dbReference type="ARBA" id="ARBA00022989"/>
    </source>
</evidence>
<dbReference type="InterPro" id="IPR050360">
    <property type="entry name" value="MFS_Sugar_Transporters"/>
</dbReference>
<feature type="transmembrane region" description="Helical" evidence="8">
    <location>
        <begin position="423"/>
        <end position="445"/>
    </location>
</feature>
<gene>
    <name evidence="10" type="ORF">DNG_04366</name>
</gene>
<keyword evidence="6 8" id="KW-0472">Membrane</keyword>